<dbReference type="RefSeq" id="WP_083171213.1">
    <property type="nucleotide sequence ID" value="NZ_MVHF01000078.1"/>
</dbReference>
<dbReference type="AlphaFoldDB" id="A0A1W9ZUL5"/>
<dbReference type="InterPro" id="IPR036188">
    <property type="entry name" value="FAD/NAD-bd_sf"/>
</dbReference>
<proteinExistence type="predicted"/>
<comment type="caution">
    <text evidence="5">The sequence shown here is derived from an EMBL/GenBank/DDBJ whole genome shotgun (WGS) entry which is preliminary data.</text>
</comment>
<feature type="binding site" evidence="3">
    <location>
        <begin position="32"/>
        <end position="33"/>
    </location>
    <ligand>
        <name>FAD</name>
        <dbReference type="ChEBI" id="CHEBI:57692"/>
    </ligand>
</feature>
<keyword evidence="6" id="KW-1185">Reference proteome</keyword>
<dbReference type="EMBL" id="MVHF01000078">
    <property type="protein sequence ID" value="ORA21484.1"/>
    <property type="molecule type" value="Genomic_DNA"/>
</dbReference>
<dbReference type="GO" id="GO:0016491">
    <property type="term" value="F:oxidoreductase activity"/>
    <property type="evidence" value="ECO:0007669"/>
    <property type="project" value="UniProtKB-KW"/>
</dbReference>
<organism evidence="5 6">
    <name type="scientific">Mycobacterium aquaticum</name>
    <dbReference type="NCBI Taxonomy" id="1927124"/>
    <lineage>
        <taxon>Bacteria</taxon>
        <taxon>Bacillati</taxon>
        <taxon>Actinomycetota</taxon>
        <taxon>Actinomycetes</taxon>
        <taxon>Mycobacteriales</taxon>
        <taxon>Mycobacteriaceae</taxon>
        <taxon>Mycobacterium</taxon>
    </lineage>
</organism>
<gene>
    <name evidence="5" type="ORF">BST13_37565</name>
</gene>
<keyword evidence="2" id="KW-0560">Oxidoreductase</keyword>
<dbReference type="InterPro" id="IPR050464">
    <property type="entry name" value="Zeta_carotene_desat/Oxidored"/>
</dbReference>
<accession>A0A1W9ZUL5</accession>
<dbReference type="OrthoDB" id="4658421at2"/>
<evidence type="ECO:0000256" key="3">
    <source>
        <dbReference type="PIRSR" id="PIRSR601613-1"/>
    </source>
</evidence>
<dbReference type="SUPFAM" id="SSF51905">
    <property type="entry name" value="FAD/NAD(P)-binding domain"/>
    <property type="match status" value="1"/>
</dbReference>
<evidence type="ECO:0000256" key="1">
    <source>
        <dbReference type="ARBA" id="ARBA00001974"/>
    </source>
</evidence>
<dbReference type="Pfam" id="PF01593">
    <property type="entry name" value="Amino_oxidase"/>
    <property type="match status" value="1"/>
</dbReference>
<evidence type="ECO:0000313" key="6">
    <source>
        <dbReference type="Proteomes" id="UP000192448"/>
    </source>
</evidence>
<feature type="binding site" evidence="3">
    <location>
        <position position="15"/>
    </location>
    <ligand>
        <name>FAD</name>
        <dbReference type="ChEBI" id="CHEBI:57692"/>
    </ligand>
</feature>
<evidence type="ECO:0000256" key="2">
    <source>
        <dbReference type="ARBA" id="ARBA00023002"/>
    </source>
</evidence>
<feature type="binding site" evidence="3">
    <location>
        <position position="228"/>
    </location>
    <ligand>
        <name>FAD</name>
        <dbReference type="ChEBI" id="CHEBI:57692"/>
    </ligand>
</feature>
<dbReference type="STRING" id="1927124.BST13_37565"/>
<dbReference type="PANTHER" id="PTHR42923">
    <property type="entry name" value="PROTOPORPHYRINOGEN OXIDASE"/>
    <property type="match status" value="1"/>
</dbReference>
<dbReference type="Gene3D" id="3.50.50.60">
    <property type="entry name" value="FAD/NAD(P)-binding domain"/>
    <property type="match status" value="1"/>
</dbReference>
<sequence>MSDSCEVVVVGAGLSGLTAAYLLRDRDVVVLEADSQIGGRSQRTELGGWPVTSGGGGWYDPNPASPESRLISELGIKTAPVSGTAMLHTADGRNVTPAPAEELFGRLGMPDAARPDFVQTFNRVRETCDALARPPVDGVIRKLLNVTGTEWIGPVHDDVLAYYRRLATTEIGISLESDSAFSLLTGMPAFGGASEVWGGYLMPEGGAPVIGLAMAEQLPRPPVTGALVTAVEQKGQRVTVTYRHNGQDKTLGADHVVVATPHPVTSEIVRGLSAAQLTAMATVRTQPIVEVLLLLADGGPVPWDEVSALWTVDKSFSVFVRSNAHQFNGTGDGQADKHSVIKLIAVGPSSAPVADRTDECIGELFINDFIDIYPEARGKVRAHSVKRWLYGVPLPAMGYDRHVAEMVKPVGNIHFAGDWCGFVNDSNPGGVGVDGEWGAYSVTAALHAVVRAGRRAAAEIRPYLVKVPVDQRTSELDG</sequence>
<protein>
    <recommendedName>
        <fullName evidence="4">Amine oxidase domain-containing protein</fullName>
    </recommendedName>
</protein>
<reference evidence="5 6" key="1">
    <citation type="submission" date="2017-02" db="EMBL/GenBank/DDBJ databases">
        <title>The new phylogeny of genus Mycobacterium.</title>
        <authorList>
            <person name="Tortoli E."/>
            <person name="Trovato A."/>
            <person name="Cirillo D.M."/>
        </authorList>
    </citation>
    <scope>NUCLEOTIDE SEQUENCE [LARGE SCALE GENOMIC DNA]</scope>
    <source>
        <strain evidence="5 6">RW6</strain>
    </source>
</reference>
<name>A0A1W9ZUL5_9MYCO</name>
<evidence type="ECO:0000259" key="4">
    <source>
        <dbReference type="Pfam" id="PF01593"/>
    </source>
</evidence>
<dbReference type="Proteomes" id="UP000192448">
    <property type="component" value="Unassembled WGS sequence"/>
</dbReference>
<dbReference type="PRINTS" id="PR00757">
    <property type="entry name" value="AMINEOXDASEF"/>
</dbReference>
<dbReference type="InterPro" id="IPR001613">
    <property type="entry name" value="Flavin_amine_oxidase"/>
</dbReference>
<feature type="domain" description="Amine oxidase" evidence="4">
    <location>
        <begin position="14"/>
        <end position="421"/>
    </location>
</feature>
<dbReference type="InterPro" id="IPR002937">
    <property type="entry name" value="Amino_oxidase"/>
</dbReference>
<evidence type="ECO:0000313" key="5">
    <source>
        <dbReference type="EMBL" id="ORA21484.1"/>
    </source>
</evidence>
<comment type="cofactor">
    <cofactor evidence="1">
        <name>FAD</name>
        <dbReference type="ChEBI" id="CHEBI:57692"/>
    </cofactor>
</comment>
<dbReference type="PANTHER" id="PTHR42923:SF3">
    <property type="entry name" value="PROTOPORPHYRINOGEN OXIDASE"/>
    <property type="match status" value="1"/>
</dbReference>